<evidence type="ECO:0000313" key="5">
    <source>
        <dbReference type="Proteomes" id="UP001217089"/>
    </source>
</evidence>
<dbReference type="CDD" id="cd06257">
    <property type="entry name" value="DnaJ"/>
    <property type="match status" value="1"/>
</dbReference>
<dbReference type="InterPro" id="IPR032843">
    <property type="entry name" value="Jiv"/>
</dbReference>
<dbReference type="PROSITE" id="PS50076">
    <property type="entry name" value="DNAJ_2"/>
    <property type="match status" value="1"/>
</dbReference>
<dbReference type="EMBL" id="JARBDR010000813">
    <property type="protein sequence ID" value="KAJ8306574.1"/>
    <property type="molecule type" value="Genomic_DNA"/>
</dbReference>
<accession>A0ABQ9EMS6</accession>
<protein>
    <recommendedName>
        <fullName evidence="3">J domain-containing protein</fullName>
    </recommendedName>
</protein>
<dbReference type="PANTHER" id="PTHR44665:SF1">
    <property type="entry name" value="DNAJ HOMOLOG SUBFAMILY C MEMBER 14"/>
    <property type="match status" value="1"/>
</dbReference>
<feature type="compositionally biased region" description="Polar residues" evidence="1">
    <location>
        <begin position="64"/>
        <end position="74"/>
    </location>
</feature>
<dbReference type="InterPro" id="IPR001623">
    <property type="entry name" value="DnaJ_domain"/>
</dbReference>
<feature type="region of interest" description="Disordered" evidence="1">
    <location>
        <begin position="49"/>
        <end position="74"/>
    </location>
</feature>
<feature type="region of interest" description="Disordered" evidence="1">
    <location>
        <begin position="453"/>
        <end position="494"/>
    </location>
</feature>
<dbReference type="Gene3D" id="1.10.287.110">
    <property type="entry name" value="DnaJ domain"/>
    <property type="match status" value="1"/>
</dbReference>
<name>A0ABQ9EMS6_TEGGR</name>
<feature type="compositionally biased region" description="Polar residues" evidence="1">
    <location>
        <begin position="453"/>
        <end position="484"/>
    </location>
</feature>
<feature type="compositionally biased region" description="Basic residues" evidence="1">
    <location>
        <begin position="485"/>
        <end position="494"/>
    </location>
</feature>
<comment type="caution">
    <text evidence="4">The sequence shown here is derived from an EMBL/GenBank/DDBJ whole genome shotgun (WGS) entry which is preliminary data.</text>
</comment>
<evidence type="ECO:0000313" key="4">
    <source>
        <dbReference type="EMBL" id="KAJ8306574.1"/>
    </source>
</evidence>
<gene>
    <name evidence="4" type="ORF">KUTeg_017119</name>
</gene>
<evidence type="ECO:0000259" key="3">
    <source>
        <dbReference type="PROSITE" id="PS50076"/>
    </source>
</evidence>
<evidence type="ECO:0000256" key="1">
    <source>
        <dbReference type="SAM" id="MobiDB-lite"/>
    </source>
</evidence>
<feature type="domain" description="J" evidence="3">
    <location>
        <begin position="296"/>
        <end position="352"/>
    </location>
</feature>
<reference evidence="4 5" key="1">
    <citation type="submission" date="2022-12" db="EMBL/GenBank/DDBJ databases">
        <title>Chromosome-level genome of Tegillarca granosa.</title>
        <authorList>
            <person name="Kim J."/>
        </authorList>
    </citation>
    <scope>NUCLEOTIDE SEQUENCE [LARGE SCALE GENOMIC DNA]</scope>
    <source>
        <strain evidence="4">Teg-2019</strain>
        <tissue evidence="4">Adductor muscle</tissue>
    </source>
</reference>
<organism evidence="4 5">
    <name type="scientific">Tegillarca granosa</name>
    <name type="common">Malaysian cockle</name>
    <name type="synonym">Anadara granosa</name>
    <dbReference type="NCBI Taxonomy" id="220873"/>
    <lineage>
        <taxon>Eukaryota</taxon>
        <taxon>Metazoa</taxon>
        <taxon>Spiralia</taxon>
        <taxon>Lophotrochozoa</taxon>
        <taxon>Mollusca</taxon>
        <taxon>Bivalvia</taxon>
        <taxon>Autobranchia</taxon>
        <taxon>Pteriomorphia</taxon>
        <taxon>Arcoida</taxon>
        <taxon>Arcoidea</taxon>
        <taxon>Arcidae</taxon>
        <taxon>Tegillarca</taxon>
    </lineage>
</organism>
<sequence length="494" mass="55405">MPTHNNSEIGSTFPWESFGSPGGTFSPSALSADPAPDFVHCQKLLSHSRSSPTILEPDPRPADNSVTSGISFNDASQEGKDAYAEAMQNWSSFSPTYDPFGSTSDVIGKNILSKPQEISDHKRTTDYINNDLSDSKKKTNTVNNSNEKCENVVKNGGTGNSRNGGRHRGFLPLQSTFDQEYVDEWLGYIFEKLRHGMSSLWSLIFTAVILAFGLIAYLVSGCVYIVTWIWSKTYVFTKTRIFKSKYFAGRLGDSGAKRKIGLDENITLPSTGLLFIAHVSLGDEAMQRLLACKGKDPYSILGLRSDATDDDIRKYYRKQAVLVHPDKNKQPGAEEAFKILGHAFELIGESKEFNDLLTKLKEKIQEGDVWAETSMLGFLWHYYACMEGKIYDITEWVACKKDFFKHMQPSAHHVFYRIATEGSRDKGHQSRSGEAELEDFINHLFHQAMHQEGNTSGNQWQQPASSTTANQNYSSPTSNTTQGNKKARRRKKKH</sequence>
<dbReference type="SMART" id="SM00271">
    <property type="entry name" value="DnaJ"/>
    <property type="match status" value="1"/>
</dbReference>
<dbReference type="PANTHER" id="PTHR44665">
    <property type="entry name" value="DNAJ HOMOLOG SUBFAMILY C MEMBER 14"/>
    <property type="match status" value="1"/>
</dbReference>
<dbReference type="PRINTS" id="PR00625">
    <property type="entry name" value="JDOMAIN"/>
</dbReference>
<evidence type="ECO:0000256" key="2">
    <source>
        <dbReference type="SAM" id="Phobius"/>
    </source>
</evidence>
<keyword evidence="2" id="KW-0472">Membrane</keyword>
<dbReference type="InterPro" id="IPR052317">
    <property type="entry name" value="Viral_replicn-host_int_reg"/>
</dbReference>
<keyword evidence="2" id="KW-0812">Transmembrane</keyword>
<dbReference type="SUPFAM" id="SSF46565">
    <property type="entry name" value="Chaperone J-domain"/>
    <property type="match status" value="1"/>
</dbReference>
<proteinExistence type="predicted"/>
<feature type="transmembrane region" description="Helical" evidence="2">
    <location>
        <begin position="200"/>
        <end position="230"/>
    </location>
</feature>
<keyword evidence="2" id="KW-1133">Transmembrane helix</keyword>
<dbReference type="Proteomes" id="UP001217089">
    <property type="component" value="Unassembled WGS sequence"/>
</dbReference>
<dbReference type="Pfam" id="PF14901">
    <property type="entry name" value="Jiv90"/>
    <property type="match status" value="1"/>
</dbReference>
<dbReference type="Pfam" id="PF00226">
    <property type="entry name" value="DnaJ"/>
    <property type="match status" value="1"/>
</dbReference>
<keyword evidence="5" id="KW-1185">Reference proteome</keyword>
<dbReference type="InterPro" id="IPR036869">
    <property type="entry name" value="J_dom_sf"/>
</dbReference>